<dbReference type="STRING" id="1293598.IV56_GL001398"/>
<protein>
    <recommendedName>
        <fullName evidence="1">UPF0346 protein IV56_GL001398</fullName>
    </recommendedName>
</protein>
<dbReference type="Proteomes" id="UP000050969">
    <property type="component" value="Unassembled WGS sequence"/>
</dbReference>
<dbReference type="Pfam" id="PF06855">
    <property type="entry name" value="YozE_SAM_like"/>
    <property type="match status" value="1"/>
</dbReference>
<evidence type="ECO:0000313" key="4">
    <source>
        <dbReference type="Proteomes" id="UP000050969"/>
    </source>
</evidence>
<sequence length="79" mass="9292">MKQSFYQYLMTQRNPNQHDEVTQFANNAFFDHSFPKQESDFEQLSNYLEFNGNYLPSMTVFDTAYNAYLASESKMGGEH</sequence>
<reference evidence="3 4" key="1">
    <citation type="journal article" date="2015" name="Genome Announc.">
        <title>Expanding the biotechnology potential of lactobacilli through comparative genomics of 213 strains and associated genera.</title>
        <authorList>
            <person name="Sun Z."/>
            <person name="Harris H.M."/>
            <person name="McCann A."/>
            <person name="Guo C."/>
            <person name="Argimon S."/>
            <person name="Zhang W."/>
            <person name="Yang X."/>
            <person name="Jeffery I.B."/>
            <person name="Cooney J.C."/>
            <person name="Kagawa T.F."/>
            <person name="Liu W."/>
            <person name="Song Y."/>
            <person name="Salvetti E."/>
            <person name="Wrobel A."/>
            <person name="Rasinkangas P."/>
            <person name="Parkhill J."/>
            <person name="Rea M.C."/>
            <person name="O'Sullivan O."/>
            <person name="Ritari J."/>
            <person name="Douillard F.P."/>
            <person name="Paul Ross R."/>
            <person name="Yang R."/>
            <person name="Briner A.E."/>
            <person name="Felis G.E."/>
            <person name="de Vos W.M."/>
            <person name="Barrangou R."/>
            <person name="Klaenhammer T.R."/>
            <person name="Caufield P.W."/>
            <person name="Cui Y."/>
            <person name="Zhang H."/>
            <person name="O'Toole P.W."/>
        </authorList>
    </citation>
    <scope>NUCLEOTIDE SEQUENCE [LARGE SCALE GENOMIC DNA]</scope>
    <source>
        <strain evidence="3 4">DSM 24301</strain>
    </source>
</reference>
<dbReference type="RefSeq" id="WP_056992091.1">
    <property type="nucleotide sequence ID" value="NZ_JQCE01000005.1"/>
</dbReference>
<name>A0A0R2N1A3_9LACO</name>
<feature type="domain" description="YozE SAM-like" evidence="2">
    <location>
        <begin position="4"/>
        <end position="69"/>
    </location>
</feature>
<dbReference type="NCBIfam" id="NF010193">
    <property type="entry name" value="PRK13672.1"/>
    <property type="match status" value="1"/>
</dbReference>
<accession>A0A0R2N1A3</accession>
<evidence type="ECO:0000256" key="1">
    <source>
        <dbReference type="HAMAP-Rule" id="MF_01538"/>
    </source>
</evidence>
<dbReference type="Gene3D" id="1.10.150.260">
    <property type="entry name" value="YozE SAM-like"/>
    <property type="match status" value="1"/>
</dbReference>
<organism evidence="3 4">
    <name type="scientific">Lacticaseibacillus saniviri JCM 17471 = DSM 24301</name>
    <dbReference type="NCBI Taxonomy" id="1293598"/>
    <lineage>
        <taxon>Bacteria</taxon>
        <taxon>Bacillati</taxon>
        <taxon>Bacillota</taxon>
        <taxon>Bacilli</taxon>
        <taxon>Lactobacillales</taxon>
        <taxon>Lactobacillaceae</taxon>
        <taxon>Lacticaseibacillus</taxon>
    </lineage>
</organism>
<proteinExistence type="inferred from homology"/>
<dbReference type="InterPro" id="IPR023089">
    <property type="entry name" value="YozE_SAM-like"/>
</dbReference>
<comment type="similarity">
    <text evidence="1">Belongs to the UPF0346 family.</text>
</comment>
<evidence type="ECO:0000259" key="2">
    <source>
        <dbReference type="Pfam" id="PF06855"/>
    </source>
</evidence>
<dbReference type="HAMAP" id="MF_01538">
    <property type="entry name" value="UPF0346"/>
    <property type="match status" value="1"/>
</dbReference>
<evidence type="ECO:0000313" key="3">
    <source>
        <dbReference type="EMBL" id="KRO18267.1"/>
    </source>
</evidence>
<dbReference type="InterPro" id="IPR036806">
    <property type="entry name" value="YozE_SAM-like_sf"/>
</dbReference>
<keyword evidence="4" id="KW-1185">Reference proteome</keyword>
<comment type="caution">
    <text evidence="3">The sequence shown here is derived from an EMBL/GenBank/DDBJ whole genome shotgun (WGS) entry which is preliminary data.</text>
</comment>
<dbReference type="PATRIC" id="fig|1293598.4.peg.1463"/>
<dbReference type="InterPro" id="IPR010673">
    <property type="entry name" value="UPF0346"/>
</dbReference>
<dbReference type="AlphaFoldDB" id="A0A0R2N1A3"/>
<dbReference type="PIRSF" id="PIRSF037262">
    <property type="entry name" value="UCP037262"/>
    <property type="match status" value="1"/>
</dbReference>
<dbReference type="EMBL" id="JQCE01000005">
    <property type="protein sequence ID" value="KRO18267.1"/>
    <property type="molecule type" value="Genomic_DNA"/>
</dbReference>
<dbReference type="SUPFAM" id="SSF140652">
    <property type="entry name" value="YozE-like"/>
    <property type="match status" value="1"/>
</dbReference>
<gene>
    <name evidence="3" type="ORF">IV56_GL001398</name>
</gene>